<dbReference type="InterPro" id="IPR036388">
    <property type="entry name" value="WH-like_DNA-bd_sf"/>
</dbReference>
<accession>I7ZIQ0</accession>
<evidence type="ECO:0008006" key="6">
    <source>
        <dbReference type="Google" id="ProtNLM"/>
    </source>
</evidence>
<dbReference type="OrthoDB" id="2270427at2"/>
<dbReference type="AlphaFoldDB" id="I7ZIQ0"/>
<dbReference type="Proteomes" id="UP000003704">
    <property type="component" value="Unassembled WGS sequence"/>
</dbReference>
<dbReference type="Gene3D" id="1.10.10.10">
    <property type="entry name" value="Winged helix-like DNA-binding domain superfamily/Winged helix DNA-binding domain"/>
    <property type="match status" value="1"/>
</dbReference>
<protein>
    <recommendedName>
        <fullName evidence="6">Phenylacetic acid degradation operon negative regulatory protein PaaX</fullName>
    </recommendedName>
</protein>
<dbReference type="SUPFAM" id="SSF46785">
    <property type="entry name" value="Winged helix' DNA-binding domain"/>
    <property type="match status" value="1"/>
</dbReference>
<evidence type="ECO:0000259" key="1">
    <source>
        <dbReference type="Pfam" id="PF07848"/>
    </source>
</evidence>
<feature type="domain" description="Transcriptional repressor PaaX-like N-terminal" evidence="1">
    <location>
        <begin position="22"/>
        <end position="88"/>
    </location>
</feature>
<name>I7ZIQ0_9GAMM</name>
<dbReference type="Pfam" id="PF07848">
    <property type="entry name" value="PaaX"/>
    <property type="match status" value="1"/>
</dbReference>
<proteinExistence type="predicted"/>
<dbReference type="Pfam" id="PF20803">
    <property type="entry name" value="PaaX_M"/>
    <property type="match status" value="1"/>
</dbReference>
<dbReference type="InterPro" id="IPR013225">
    <property type="entry name" value="PaaX_C"/>
</dbReference>
<dbReference type="STRING" id="1172194.WQQ_17590"/>
<dbReference type="InterPro" id="IPR012906">
    <property type="entry name" value="PaaX-like_N"/>
</dbReference>
<gene>
    <name evidence="4" type="ORF">WQQ_17590</name>
</gene>
<organism evidence="4 5">
    <name type="scientific">Hydrocarboniphaga effusa AP103</name>
    <dbReference type="NCBI Taxonomy" id="1172194"/>
    <lineage>
        <taxon>Bacteria</taxon>
        <taxon>Pseudomonadati</taxon>
        <taxon>Pseudomonadota</taxon>
        <taxon>Gammaproteobacteria</taxon>
        <taxon>Nevskiales</taxon>
        <taxon>Nevskiaceae</taxon>
        <taxon>Hydrocarboniphaga</taxon>
    </lineage>
</organism>
<dbReference type="Gene3D" id="3.30.70.2650">
    <property type="match status" value="1"/>
</dbReference>
<dbReference type="GO" id="GO:0006351">
    <property type="term" value="P:DNA-templated transcription"/>
    <property type="evidence" value="ECO:0007669"/>
    <property type="project" value="InterPro"/>
</dbReference>
<dbReference type="EMBL" id="AKGD01000001">
    <property type="protein sequence ID" value="EIT71622.1"/>
    <property type="molecule type" value="Genomic_DNA"/>
</dbReference>
<dbReference type="InterPro" id="IPR036390">
    <property type="entry name" value="WH_DNA-bd_sf"/>
</dbReference>
<dbReference type="PANTHER" id="PTHR30319:SF1">
    <property type="entry name" value="TRANSCRIPTIONAL REPRESSOR PAAX"/>
    <property type="match status" value="1"/>
</dbReference>
<sequence length="310" mass="35193">MTGKHKSIEDWVARYLKEEEPRSKSLIVSVFGDSIAPFTSGVWLGELISLMEPFGVNERLVRTSSFRLIEEGWLESIRDGRRSRYALTPLGKRRFAHAYRRIYTPPPTNWDGRWTLVLMTKAGVGAPERSELRKELEWEGFGMIAPGVFVHPSADVRMLTAILDQLSLRERTMVLNVADLTELSARPLTELASECWNLDSVAQEYREFLKRFEPAASLLSNRRASPKLCFAVQTLLIHSFRRVSLHDPRLPDAVLPEGWPGHAAYELCRELYQNTFRGTQRFVVTQLSGISAEPELSGDVQARFGGFEPA</sequence>
<comment type="caution">
    <text evidence="4">The sequence shown here is derived from an EMBL/GenBank/DDBJ whole genome shotgun (WGS) entry which is preliminary data.</text>
</comment>
<dbReference type="PANTHER" id="PTHR30319">
    <property type="entry name" value="PHENYLACETIC ACID REGULATOR-RELATED TRANSCRIPTIONAL REPRESSOR"/>
    <property type="match status" value="1"/>
</dbReference>
<dbReference type="NCBIfam" id="TIGR02277">
    <property type="entry name" value="PaaX_trns_reg"/>
    <property type="match status" value="1"/>
</dbReference>
<evidence type="ECO:0000313" key="5">
    <source>
        <dbReference type="Proteomes" id="UP000003704"/>
    </source>
</evidence>
<dbReference type="Gene3D" id="1.20.58.1460">
    <property type="match status" value="1"/>
</dbReference>
<evidence type="ECO:0000259" key="2">
    <source>
        <dbReference type="Pfam" id="PF08223"/>
    </source>
</evidence>
<keyword evidence="5" id="KW-1185">Reference proteome</keyword>
<dbReference type="Pfam" id="PF08223">
    <property type="entry name" value="PaaX_C"/>
    <property type="match status" value="1"/>
</dbReference>
<dbReference type="RefSeq" id="WP_007184708.1">
    <property type="nucleotide sequence ID" value="NZ_AKGD01000001.1"/>
</dbReference>
<feature type="domain" description="Transcriptional repressor PaaX-like central Cas2-like" evidence="3">
    <location>
        <begin position="108"/>
        <end position="177"/>
    </location>
</feature>
<dbReference type="InterPro" id="IPR011965">
    <property type="entry name" value="PaaX_trns_reg"/>
</dbReference>
<feature type="domain" description="Transcriptional repressor PaaX-like C-terminal" evidence="2">
    <location>
        <begin position="196"/>
        <end position="283"/>
    </location>
</feature>
<evidence type="ECO:0000259" key="3">
    <source>
        <dbReference type="Pfam" id="PF20803"/>
    </source>
</evidence>
<evidence type="ECO:0000313" key="4">
    <source>
        <dbReference type="EMBL" id="EIT71622.1"/>
    </source>
</evidence>
<dbReference type="InterPro" id="IPR048846">
    <property type="entry name" value="PaaX-like_central"/>
</dbReference>
<reference evidence="4 5" key="1">
    <citation type="journal article" date="2012" name="J. Bacteriol.">
        <title>Genome Sequence of n-Alkane-Degrading Hydrocarboniphaga effusa Strain AP103T (ATCC BAA-332T).</title>
        <authorList>
            <person name="Chang H.K."/>
            <person name="Zylstra G.J."/>
            <person name="Chae J.C."/>
        </authorList>
    </citation>
    <scope>NUCLEOTIDE SEQUENCE [LARGE SCALE GENOMIC DNA]</scope>
    <source>
        <strain evidence="4 5">AP103</strain>
    </source>
</reference>
<dbReference type="PIRSF" id="PIRSF020623">
    <property type="entry name" value="PaaX"/>
    <property type="match status" value="1"/>
</dbReference>